<accession>A0A240SXX0</accession>
<keyword evidence="2" id="KW-1003">Cell membrane</keyword>
<dbReference type="GO" id="GO:0007165">
    <property type="term" value="P:signal transduction"/>
    <property type="evidence" value="ECO:0007669"/>
    <property type="project" value="UniProtKB-KW"/>
</dbReference>
<keyword evidence="4 10" id="KW-0812">Transmembrane</keyword>
<evidence type="ECO:0000256" key="7">
    <source>
        <dbReference type="ARBA" id="ARBA00023136"/>
    </source>
</evidence>
<feature type="transmembrane region" description="Helical" evidence="10">
    <location>
        <begin position="355"/>
        <end position="377"/>
    </location>
</feature>
<dbReference type="GO" id="GO:0005886">
    <property type="term" value="C:plasma membrane"/>
    <property type="evidence" value="ECO:0007669"/>
    <property type="project" value="UniProtKB-SubCell"/>
</dbReference>
<keyword evidence="12" id="KW-1185">Reference proteome</keyword>
<dbReference type="Proteomes" id="UP000092461">
    <property type="component" value="Unassembled WGS sequence"/>
</dbReference>
<keyword evidence="5 10" id="KW-0552">Olfaction</keyword>
<dbReference type="EMBL" id="AJWK01027208">
    <property type="status" value="NOT_ANNOTATED_CDS"/>
    <property type="molecule type" value="Genomic_DNA"/>
</dbReference>
<dbReference type="VEuPathDB" id="VectorBase:LLONM1_009329"/>
<dbReference type="GO" id="GO:0004984">
    <property type="term" value="F:olfactory receptor activity"/>
    <property type="evidence" value="ECO:0007669"/>
    <property type="project" value="InterPro"/>
</dbReference>
<feature type="transmembrane region" description="Helical" evidence="10">
    <location>
        <begin position="287"/>
        <end position="307"/>
    </location>
</feature>
<evidence type="ECO:0000256" key="10">
    <source>
        <dbReference type="RuleBase" id="RU351113"/>
    </source>
</evidence>
<keyword evidence="9 10" id="KW-0807">Transducer</keyword>
<evidence type="ECO:0000256" key="6">
    <source>
        <dbReference type="ARBA" id="ARBA00022989"/>
    </source>
</evidence>
<dbReference type="InterPro" id="IPR004117">
    <property type="entry name" value="7tm6_olfct_rcpt"/>
</dbReference>
<sequence length="379" mass="44122">MSPQLEEFLKAKPRIDFLIAHLTLKVASGPRKDRFIILLVVFLNILFIFFVFLHLMHFENFELNFNSLITFLSIGGLINYGFRMLAGLINRQKFEKLLKNISEMYEEQEEDEELGRILKKHLMNSLKLLQFCDRWGIRMFFIGGFLCTFQFRFNEDYGLMYDLPFIASDFKDNFLWNNFLYILQALFYINLATALISFDVGIVFLGLQVIAEINILSDNIKLLNEKVKTDTKFLRKVIKKHCSVIENVNLLSDIISETSFYQLVLTFIALLFGMTFLISYATGITNYIIIMCGGSLSLPICLLGEIIKNKIDDLSDILYLTNWYDLSLENQKTFLIVLGMVQREYRLKAAGMYDVNLYTFVQIFKIAFSYSALLYSLSQ</sequence>
<dbReference type="GO" id="GO:0005549">
    <property type="term" value="F:odorant binding"/>
    <property type="evidence" value="ECO:0007669"/>
    <property type="project" value="InterPro"/>
</dbReference>
<evidence type="ECO:0000256" key="4">
    <source>
        <dbReference type="ARBA" id="ARBA00022692"/>
    </source>
</evidence>
<comment type="similarity">
    <text evidence="10">Belongs to the insect chemoreceptor superfamily. Heteromeric odorant receptor channel (TC 1.A.69) family.</text>
</comment>
<evidence type="ECO:0000313" key="12">
    <source>
        <dbReference type="Proteomes" id="UP000092461"/>
    </source>
</evidence>
<dbReference type="VEuPathDB" id="VectorBase:LLOJ010768"/>
<feature type="transmembrane region" description="Helical" evidence="10">
    <location>
        <begin position="68"/>
        <end position="89"/>
    </location>
</feature>
<name>A0A240SXX0_LUTLO</name>
<evidence type="ECO:0000313" key="11">
    <source>
        <dbReference type="EnsemblMetazoa" id="LLOJ010768-PA"/>
    </source>
</evidence>
<proteinExistence type="inferred from homology"/>
<dbReference type="AlphaFoldDB" id="A0A240SXX0"/>
<feature type="transmembrane region" description="Helical" evidence="10">
    <location>
        <begin position="35"/>
        <end position="56"/>
    </location>
</feature>
<feature type="transmembrane region" description="Helical" evidence="10">
    <location>
        <begin position="260"/>
        <end position="281"/>
    </location>
</feature>
<comment type="subcellular location">
    <subcellularLocation>
        <location evidence="1 10">Cell membrane</location>
        <topology evidence="1 10">Multi-pass membrane protein</topology>
    </subcellularLocation>
</comment>
<keyword evidence="3 10" id="KW-0716">Sensory transduction</keyword>
<evidence type="ECO:0000256" key="1">
    <source>
        <dbReference type="ARBA" id="ARBA00004651"/>
    </source>
</evidence>
<comment type="caution">
    <text evidence="10">Lacks conserved residue(s) required for the propagation of feature annotation.</text>
</comment>
<keyword evidence="8 10" id="KW-0675">Receptor</keyword>
<dbReference type="EnsemblMetazoa" id="LLOJ010768-RA">
    <property type="protein sequence ID" value="LLOJ010768-PA"/>
    <property type="gene ID" value="LLOJ010768"/>
</dbReference>
<keyword evidence="6 10" id="KW-1133">Transmembrane helix</keyword>
<organism evidence="11 12">
    <name type="scientific">Lutzomyia longipalpis</name>
    <name type="common">Sand fly</name>
    <dbReference type="NCBI Taxonomy" id="7200"/>
    <lineage>
        <taxon>Eukaryota</taxon>
        <taxon>Metazoa</taxon>
        <taxon>Ecdysozoa</taxon>
        <taxon>Arthropoda</taxon>
        <taxon>Hexapoda</taxon>
        <taxon>Insecta</taxon>
        <taxon>Pterygota</taxon>
        <taxon>Neoptera</taxon>
        <taxon>Endopterygota</taxon>
        <taxon>Diptera</taxon>
        <taxon>Nematocera</taxon>
        <taxon>Psychodoidea</taxon>
        <taxon>Psychodidae</taxon>
        <taxon>Lutzomyia</taxon>
        <taxon>Lutzomyia</taxon>
    </lineage>
</organism>
<protein>
    <recommendedName>
        <fullName evidence="10">Odorant receptor</fullName>
    </recommendedName>
</protein>
<evidence type="ECO:0000256" key="2">
    <source>
        <dbReference type="ARBA" id="ARBA00022475"/>
    </source>
</evidence>
<dbReference type="PANTHER" id="PTHR21137:SF35">
    <property type="entry name" value="ODORANT RECEPTOR 19A-RELATED"/>
    <property type="match status" value="1"/>
</dbReference>
<feature type="transmembrane region" description="Helical" evidence="10">
    <location>
        <begin position="179"/>
        <end position="207"/>
    </location>
</feature>
<evidence type="ECO:0000256" key="8">
    <source>
        <dbReference type="ARBA" id="ARBA00023170"/>
    </source>
</evidence>
<dbReference type="PANTHER" id="PTHR21137">
    <property type="entry name" value="ODORANT RECEPTOR"/>
    <property type="match status" value="1"/>
</dbReference>
<evidence type="ECO:0000256" key="9">
    <source>
        <dbReference type="ARBA" id="ARBA00023224"/>
    </source>
</evidence>
<evidence type="ECO:0000256" key="3">
    <source>
        <dbReference type="ARBA" id="ARBA00022606"/>
    </source>
</evidence>
<keyword evidence="7 10" id="KW-0472">Membrane</keyword>
<evidence type="ECO:0000256" key="5">
    <source>
        <dbReference type="ARBA" id="ARBA00022725"/>
    </source>
</evidence>
<dbReference type="Pfam" id="PF02949">
    <property type="entry name" value="7tm_6"/>
    <property type="match status" value="1"/>
</dbReference>
<reference evidence="11" key="1">
    <citation type="submission" date="2020-05" db="UniProtKB">
        <authorList>
            <consortium name="EnsemblMetazoa"/>
        </authorList>
    </citation>
    <scope>IDENTIFICATION</scope>
    <source>
        <strain evidence="11">Jacobina</strain>
    </source>
</reference>